<accession>A0A540VEN7</accession>
<evidence type="ECO:0000313" key="4">
    <source>
        <dbReference type="Proteomes" id="UP000315400"/>
    </source>
</evidence>
<dbReference type="Proteomes" id="UP000315400">
    <property type="component" value="Unassembled WGS sequence"/>
</dbReference>
<proteinExistence type="predicted"/>
<evidence type="ECO:0000256" key="1">
    <source>
        <dbReference type="SAM" id="MobiDB-lite"/>
    </source>
</evidence>
<feature type="compositionally biased region" description="Basic and acidic residues" evidence="1">
    <location>
        <begin position="24"/>
        <end position="33"/>
    </location>
</feature>
<feature type="non-terminal residue" evidence="3">
    <location>
        <position position="71"/>
    </location>
</feature>
<comment type="caution">
    <text evidence="3">The sequence shown here is derived from an EMBL/GenBank/DDBJ whole genome shotgun (WGS) entry which is preliminary data.</text>
</comment>
<feature type="region of interest" description="Disordered" evidence="1">
    <location>
        <begin position="1"/>
        <end position="41"/>
    </location>
</feature>
<dbReference type="EMBL" id="VIFK01000389">
    <property type="protein sequence ID" value="TQE95219.1"/>
    <property type="molecule type" value="Genomic_DNA"/>
</dbReference>
<protein>
    <submittedName>
        <fullName evidence="3">Transposase family protein</fullName>
    </submittedName>
</protein>
<gene>
    <name evidence="3" type="ORF">FKY71_17270</name>
</gene>
<sequence length="71" mass="8180">MNTWRAGCAESRTSGSEGGPQKPSRREPARALRPDPYSKLPTRRRGLYLNLYVVLDLYSRFIVAWMVSHKE</sequence>
<evidence type="ECO:0000256" key="2">
    <source>
        <dbReference type="SAM" id="Phobius"/>
    </source>
</evidence>
<dbReference type="AlphaFoldDB" id="A0A540VEN7"/>
<evidence type="ECO:0000313" key="3">
    <source>
        <dbReference type="EMBL" id="TQE95219.1"/>
    </source>
</evidence>
<name>A0A540VEN7_9GAMM</name>
<keyword evidence="2" id="KW-0812">Transmembrane</keyword>
<keyword evidence="2" id="KW-0472">Membrane</keyword>
<feature type="transmembrane region" description="Helical" evidence="2">
    <location>
        <begin position="47"/>
        <end position="67"/>
    </location>
</feature>
<organism evidence="3 4">
    <name type="scientific">Spiribacter salinus</name>
    <dbReference type="NCBI Taxonomy" id="1335746"/>
    <lineage>
        <taxon>Bacteria</taxon>
        <taxon>Pseudomonadati</taxon>
        <taxon>Pseudomonadota</taxon>
        <taxon>Gammaproteobacteria</taxon>
        <taxon>Chromatiales</taxon>
        <taxon>Ectothiorhodospiraceae</taxon>
        <taxon>Spiribacter</taxon>
    </lineage>
</organism>
<keyword evidence="2" id="KW-1133">Transmembrane helix</keyword>
<reference evidence="3 4" key="1">
    <citation type="submission" date="2019-06" db="EMBL/GenBank/DDBJ databases">
        <title>Metagenome assembled Genome of Spiribacter salinus SL48-SHIP from the microbial mat of Salt Lake 48 (Novosibirsk region, Russia).</title>
        <authorList>
            <person name="Shipova A."/>
            <person name="Rozanov A.S."/>
            <person name="Bryanskaya A.V."/>
            <person name="Peltek S.E."/>
        </authorList>
    </citation>
    <scope>NUCLEOTIDE SEQUENCE [LARGE SCALE GENOMIC DNA]</scope>
    <source>
        <strain evidence="3">SL48-SHIP-2</strain>
    </source>
</reference>